<evidence type="ECO:0000313" key="1">
    <source>
        <dbReference type="EMBL" id="GIY41398.1"/>
    </source>
</evidence>
<evidence type="ECO:0000313" key="2">
    <source>
        <dbReference type="Proteomes" id="UP001054945"/>
    </source>
</evidence>
<reference evidence="1 2" key="1">
    <citation type="submission" date="2021-06" db="EMBL/GenBank/DDBJ databases">
        <title>Caerostris extrusa draft genome.</title>
        <authorList>
            <person name="Kono N."/>
            <person name="Arakawa K."/>
        </authorList>
    </citation>
    <scope>NUCLEOTIDE SEQUENCE [LARGE SCALE GENOMIC DNA]</scope>
</reference>
<sequence>MAVIFPLYLPGHSETRIDLTLEQCWVSLFTPPRSRTYRMLCSGCQFHPHPISTEQQSSAFQNQRFARRISVLVNRISMKLGPQAQRRQPGRIYP</sequence>
<keyword evidence="2" id="KW-1185">Reference proteome</keyword>
<dbReference type="AlphaFoldDB" id="A0AAV4T440"/>
<dbReference type="Proteomes" id="UP001054945">
    <property type="component" value="Unassembled WGS sequence"/>
</dbReference>
<name>A0AAV4T440_CAEEX</name>
<comment type="caution">
    <text evidence="1">The sequence shown here is derived from an EMBL/GenBank/DDBJ whole genome shotgun (WGS) entry which is preliminary data.</text>
</comment>
<proteinExistence type="predicted"/>
<accession>A0AAV4T440</accession>
<dbReference type="EMBL" id="BPLR01010714">
    <property type="protein sequence ID" value="GIY41398.1"/>
    <property type="molecule type" value="Genomic_DNA"/>
</dbReference>
<protein>
    <submittedName>
        <fullName evidence="1">Uncharacterized protein</fullName>
    </submittedName>
</protein>
<gene>
    <name evidence="1" type="ORF">CEXT_514461</name>
</gene>
<organism evidence="1 2">
    <name type="scientific">Caerostris extrusa</name>
    <name type="common">Bark spider</name>
    <name type="synonym">Caerostris bankana</name>
    <dbReference type="NCBI Taxonomy" id="172846"/>
    <lineage>
        <taxon>Eukaryota</taxon>
        <taxon>Metazoa</taxon>
        <taxon>Ecdysozoa</taxon>
        <taxon>Arthropoda</taxon>
        <taxon>Chelicerata</taxon>
        <taxon>Arachnida</taxon>
        <taxon>Araneae</taxon>
        <taxon>Araneomorphae</taxon>
        <taxon>Entelegynae</taxon>
        <taxon>Araneoidea</taxon>
        <taxon>Araneidae</taxon>
        <taxon>Caerostris</taxon>
    </lineage>
</organism>